<accession>K8P8K5</accession>
<organism evidence="2 3">
    <name type="scientific">Afipia broomeae ATCC 49717</name>
    <dbReference type="NCBI Taxonomy" id="883078"/>
    <lineage>
        <taxon>Bacteria</taxon>
        <taxon>Pseudomonadati</taxon>
        <taxon>Pseudomonadota</taxon>
        <taxon>Alphaproteobacteria</taxon>
        <taxon>Hyphomicrobiales</taxon>
        <taxon>Nitrobacteraceae</taxon>
        <taxon>Afipia</taxon>
    </lineage>
</organism>
<dbReference type="EMBL" id="AGWX01000004">
    <property type="protein sequence ID" value="EKS37129.1"/>
    <property type="molecule type" value="Genomic_DNA"/>
</dbReference>
<proteinExistence type="predicted"/>
<dbReference type="HOGENOM" id="CLU_2420457_0_0_5"/>
<protein>
    <submittedName>
        <fullName evidence="2">Uncharacterized protein</fullName>
    </submittedName>
</protein>
<name>K8P8K5_9BRAD</name>
<evidence type="ECO:0000313" key="2">
    <source>
        <dbReference type="EMBL" id="EKS37129.1"/>
    </source>
</evidence>
<feature type="compositionally biased region" description="Polar residues" evidence="1">
    <location>
        <begin position="70"/>
        <end position="80"/>
    </location>
</feature>
<comment type="caution">
    <text evidence="2">The sequence shown here is derived from an EMBL/GenBank/DDBJ whole genome shotgun (WGS) entry which is preliminary data.</text>
</comment>
<feature type="region of interest" description="Disordered" evidence="1">
    <location>
        <begin position="69"/>
        <end position="91"/>
    </location>
</feature>
<evidence type="ECO:0000313" key="3">
    <source>
        <dbReference type="Proteomes" id="UP000001096"/>
    </source>
</evidence>
<sequence>MPHIRQNRSRWLMRYEYGATVNAPSKKGPRQRLGPLIHGNFCCYAMTAAQDRGAMVALANGNCGRVRTGADSTSGWLRSNSLRRSKKLERK</sequence>
<feature type="compositionally biased region" description="Basic residues" evidence="1">
    <location>
        <begin position="81"/>
        <end position="91"/>
    </location>
</feature>
<gene>
    <name evidence="2" type="ORF">HMPREF9695_03547</name>
</gene>
<evidence type="ECO:0000256" key="1">
    <source>
        <dbReference type="SAM" id="MobiDB-lite"/>
    </source>
</evidence>
<keyword evidence="3" id="KW-1185">Reference proteome</keyword>
<reference evidence="2 3" key="1">
    <citation type="submission" date="2012-04" db="EMBL/GenBank/DDBJ databases">
        <title>The Genome Sequence of Afipia broomeae ATCC 49717.</title>
        <authorList>
            <consortium name="The Broad Institute Genome Sequencing Platform"/>
            <person name="Earl A."/>
            <person name="Ward D."/>
            <person name="Feldgarden M."/>
            <person name="Gevers D."/>
            <person name="Huys G."/>
            <person name="Walker B."/>
            <person name="Young S.K."/>
            <person name="Zeng Q."/>
            <person name="Gargeya S."/>
            <person name="Fitzgerald M."/>
            <person name="Haas B."/>
            <person name="Abouelleil A."/>
            <person name="Alvarado L."/>
            <person name="Arachchi H.M."/>
            <person name="Berlin A."/>
            <person name="Chapman S.B."/>
            <person name="Goldberg J."/>
            <person name="Griggs A."/>
            <person name="Gujja S."/>
            <person name="Hansen M."/>
            <person name="Howarth C."/>
            <person name="Imamovic A."/>
            <person name="Larimer J."/>
            <person name="McCowen C."/>
            <person name="Montmayeur A."/>
            <person name="Murphy C."/>
            <person name="Neiman D."/>
            <person name="Pearson M."/>
            <person name="Priest M."/>
            <person name="Roberts A."/>
            <person name="Saif S."/>
            <person name="Shea T."/>
            <person name="Sisk P."/>
            <person name="Sykes S."/>
            <person name="Wortman J."/>
            <person name="Nusbaum C."/>
            <person name="Birren B."/>
        </authorList>
    </citation>
    <scope>NUCLEOTIDE SEQUENCE [LARGE SCALE GENOMIC DNA]</scope>
    <source>
        <strain evidence="2 3">ATCC 49717</strain>
    </source>
</reference>
<dbReference type="Proteomes" id="UP000001096">
    <property type="component" value="Unassembled WGS sequence"/>
</dbReference>
<dbReference type="AlphaFoldDB" id="K8P8K5"/>